<dbReference type="SUPFAM" id="SSF56752">
    <property type="entry name" value="D-aminoacid aminotransferase-like PLP-dependent enzymes"/>
    <property type="match status" value="1"/>
</dbReference>
<dbReference type="InterPro" id="IPR036038">
    <property type="entry name" value="Aminotransferase-like"/>
</dbReference>
<dbReference type="NCBIfam" id="NF009897">
    <property type="entry name" value="PRK13357.1"/>
    <property type="match status" value="1"/>
</dbReference>
<dbReference type="PANTHER" id="PTHR11825:SF44">
    <property type="entry name" value="BRANCHED-CHAIN-AMINO-ACID AMINOTRANSFERASE"/>
    <property type="match status" value="1"/>
</dbReference>
<evidence type="ECO:0000256" key="8">
    <source>
        <dbReference type="ARBA" id="ARBA00022576"/>
    </source>
</evidence>
<evidence type="ECO:0000256" key="12">
    <source>
        <dbReference type="ARBA" id="ARBA00023304"/>
    </source>
</evidence>
<reference evidence="17 18" key="1">
    <citation type="submission" date="2016-10" db="EMBL/GenBank/DDBJ databases">
        <authorList>
            <person name="de Groot N.N."/>
        </authorList>
    </citation>
    <scope>NUCLEOTIDE SEQUENCE [LARGE SCALE GENOMIC DNA]</scope>
    <source>
        <strain evidence="17 18">DSM 28286</strain>
    </source>
</reference>
<dbReference type="UniPathway" id="UPA00049">
    <property type="reaction ID" value="UER00062"/>
</dbReference>
<evidence type="ECO:0000256" key="11">
    <source>
        <dbReference type="ARBA" id="ARBA00022898"/>
    </source>
</evidence>
<evidence type="ECO:0000256" key="15">
    <source>
        <dbReference type="ARBA" id="ARBA00049229"/>
    </source>
</evidence>
<keyword evidence="10 17" id="KW-0808">Transferase</keyword>
<dbReference type="InterPro" id="IPR005786">
    <property type="entry name" value="B_amino_transII"/>
</dbReference>
<comment type="pathway">
    <text evidence="5">Amino-acid biosynthesis; L-leucine biosynthesis; L-leucine from 3-methyl-2-oxobutanoate: step 4/4.</text>
</comment>
<dbReference type="STRING" id="1465490.SAMN05444277_10432"/>
<dbReference type="InterPro" id="IPR033939">
    <property type="entry name" value="BCAT_family"/>
</dbReference>
<evidence type="ECO:0000256" key="10">
    <source>
        <dbReference type="ARBA" id="ARBA00022679"/>
    </source>
</evidence>
<protein>
    <recommendedName>
        <fullName evidence="7">branched-chain-amino-acid transaminase</fullName>
        <ecNumber evidence="7">2.6.1.42</ecNumber>
    </recommendedName>
</protein>
<dbReference type="PANTHER" id="PTHR11825">
    <property type="entry name" value="SUBGROUP IIII AMINOTRANSFERASE"/>
    <property type="match status" value="1"/>
</dbReference>
<keyword evidence="12" id="KW-0100">Branched-chain amino acid biosynthesis</keyword>
<dbReference type="Pfam" id="PF01063">
    <property type="entry name" value="Aminotran_4"/>
    <property type="match status" value="1"/>
</dbReference>
<evidence type="ECO:0000313" key="17">
    <source>
        <dbReference type="EMBL" id="SFP98517.1"/>
    </source>
</evidence>
<dbReference type="GO" id="GO:0009099">
    <property type="term" value="P:L-valine biosynthetic process"/>
    <property type="evidence" value="ECO:0007669"/>
    <property type="project" value="UniProtKB-UniPathway"/>
</dbReference>
<gene>
    <name evidence="17" type="ORF">SAMN05444277_10432</name>
</gene>
<comment type="cofactor">
    <cofactor evidence="1">
        <name>pyridoxal 5'-phosphate</name>
        <dbReference type="ChEBI" id="CHEBI:597326"/>
    </cofactor>
</comment>
<dbReference type="GO" id="GO:0004084">
    <property type="term" value="F:branched-chain-amino-acid transaminase activity"/>
    <property type="evidence" value="ECO:0007669"/>
    <property type="project" value="UniProtKB-EC"/>
</dbReference>
<evidence type="ECO:0000256" key="5">
    <source>
        <dbReference type="ARBA" id="ARBA00005072"/>
    </source>
</evidence>
<dbReference type="UniPathway" id="UPA00047">
    <property type="reaction ID" value="UER00058"/>
</dbReference>
<evidence type="ECO:0000256" key="2">
    <source>
        <dbReference type="ARBA" id="ARBA00003109"/>
    </source>
</evidence>
<dbReference type="AlphaFoldDB" id="A0A1I5UU02"/>
<dbReference type="PIRSF" id="PIRSF006468">
    <property type="entry name" value="BCAT1"/>
    <property type="match status" value="1"/>
</dbReference>
<keyword evidence="18" id="KW-1185">Reference proteome</keyword>
<evidence type="ECO:0000256" key="16">
    <source>
        <dbReference type="PIRSR" id="PIRSR006468-1"/>
    </source>
</evidence>
<comment type="catalytic activity">
    <reaction evidence="13">
        <text>L-valine + 2-oxoglutarate = 3-methyl-2-oxobutanoate + L-glutamate</text>
        <dbReference type="Rhea" id="RHEA:24813"/>
        <dbReference type="ChEBI" id="CHEBI:11851"/>
        <dbReference type="ChEBI" id="CHEBI:16810"/>
        <dbReference type="ChEBI" id="CHEBI:29985"/>
        <dbReference type="ChEBI" id="CHEBI:57762"/>
        <dbReference type="EC" id="2.6.1.42"/>
    </reaction>
</comment>
<dbReference type="OrthoDB" id="9804984at2"/>
<dbReference type="InterPro" id="IPR043131">
    <property type="entry name" value="BCAT-like_N"/>
</dbReference>
<keyword evidence="9" id="KW-0028">Amino-acid biosynthesis</keyword>
<name>A0A1I5UU02_9BACT</name>
<dbReference type="InterPro" id="IPR001544">
    <property type="entry name" value="Aminotrans_IV"/>
</dbReference>
<evidence type="ECO:0000313" key="18">
    <source>
        <dbReference type="Proteomes" id="UP000199031"/>
    </source>
</evidence>
<accession>A0A1I5UU02</accession>
<feature type="modified residue" description="N6-(pyridoxal phosphate)lysine" evidence="16">
    <location>
        <position position="195"/>
    </location>
</feature>
<proteinExistence type="inferred from homology"/>
<dbReference type="GO" id="GO:0009097">
    <property type="term" value="P:isoleucine biosynthetic process"/>
    <property type="evidence" value="ECO:0007669"/>
    <property type="project" value="UniProtKB-UniPathway"/>
</dbReference>
<evidence type="ECO:0000256" key="6">
    <source>
        <dbReference type="ARBA" id="ARBA00009320"/>
    </source>
</evidence>
<keyword evidence="8 17" id="KW-0032">Aminotransferase</keyword>
<comment type="catalytic activity">
    <reaction evidence="14">
        <text>L-isoleucine + 2-oxoglutarate = (S)-3-methyl-2-oxopentanoate + L-glutamate</text>
        <dbReference type="Rhea" id="RHEA:24801"/>
        <dbReference type="ChEBI" id="CHEBI:16810"/>
        <dbReference type="ChEBI" id="CHEBI:29985"/>
        <dbReference type="ChEBI" id="CHEBI:35146"/>
        <dbReference type="ChEBI" id="CHEBI:58045"/>
        <dbReference type="EC" id="2.6.1.42"/>
    </reaction>
</comment>
<sequence length="353" mass="40072">MTEVLDINITKIERSKLTDISLENIPFGKFFTDHMLEADYENGEWKAVEIKPYQPLVLDPSVSALHYGQSIFEGIKAFRQENGEAVIFRPYENLKRFNLSARRMSMPEVPEEIFIEGMRQLIELDENWIPTQAEHSLYIRPFMFATDYMLGVKPSETYKFLIILSPVGPFHAAPMKIAVEEKYTRAAPGGVGFSKNAGNYGGSMLPATKAKEMGYDQVLWTDAFEHKWLQEVGMMNIGFVINNSFVTPALEDTILKGVTRDSIITILKDIGIKVEERKLNIDEVVEAYKNGTLTEIFGMGTAAVISNIKKLKYKDFVMDFDVNSFTISPKVKQALDQIRLGKTADKHGWLFKV</sequence>
<dbReference type="Gene3D" id="3.20.10.10">
    <property type="entry name" value="D-amino Acid Aminotransferase, subunit A, domain 2"/>
    <property type="match status" value="1"/>
</dbReference>
<comment type="similarity">
    <text evidence="6">Belongs to the class-IV pyridoxal-phosphate-dependent aminotransferase family.</text>
</comment>
<evidence type="ECO:0000256" key="1">
    <source>
        <dbReference type="ARBA" id="ARBA00001933"/>
    </source>
</evidence>
<dbReference type="NCBIfam" id="TIGR01123">
    <property type="entry name" value="ilvE_II"/>
    <property type="match status" value="1"/>
</dbReference>
<dbReference type="UniPathway" id="UPA00048">
    <property type="reaction ID" value="UER00073"/>
</dbReference>
<comment type="catalytic activity">
    <reaction evidence="15">
        <text>L-leucine + 2-oxoglutarate = 4-methyl-2-oxopentanoate + L-glutamate</text>
        <dbReference type="Rhea" id="RHEA:18321"/>
        <dbReference type="ChEBI" id="CHEBI:16810"/>
        <dbReference type="ChEBI" id="CHEBI:17865"/>
        <dbReference type="ChEBI" id="CHEBI:29985"/>
        <dbReference type="ChEBI" id="CHEBI:57427"/>
        <dbReference type="EC" id="2.6.1.42"/>
    </reaction>
</comment>
<keyword evidence="11" id="KW-0663">Pyridoxal phosphate</keyword>
<comment type="pathway">
    <text evidence="3">Amino-acid biosynthesis; L-isoleucine biosynthesis; L-isoleucine from 2-oxobutanoate: step 4/4.</text>
</comment>
<dbReference type="EMBL" id="FOXQ01000004">
    <property type="protein sequence ID" value="SFP98517.1"/>
    <property type="molecule type" value="Genomic_DNA"/>
</dbReference>
<evidence type="ECO:0000256" key="4">
    <source>
        <dbReference type="ARBA" id="ARBA00004931"/>
    </source>
</evidence>
<evidence type="ECO:0000256" key="7">
    <source>
        <dbReference type="ARBA" id="ARBA00013053"/>
    </source>
</evidence>
<evidence type="ECO:0000256" key="14">
    <source>
        <dbReference type="ARBA" id="ARBA00048798"/>
    </source>
</evidence>
<dbReference type="GO" id="GO:0009098">
    <property type="term" value="P:L-leucine biosynthetic process"/>
    <property type="evidence" value="ECO:0007669"/>
    <property type="project" value="UniProtKB-UniPathway"/>
</dbReference>
<comment type="pathway">
    <text evidence="4">Amino-acid biosynthesis; L-valine biosynthesis; L-valine from pyruvate: step 4/4.</text>
</comment>
<organism evidence="17 18">
    <name type="scientific">Parafilimonas terrae</name>
    <dbReference type="NCBI Taxonomy" id="1465490"/>
    <lineage>
        <taxon>Bacteria</taxon>
        <taxon>Pseudomonadati</taxon>
        <taxon>Bacteroidota</taxon>
        <taxon>Chitinophagia</taxon>
        <taxon>Chitinophagales</taxon>
        <taxon>Chitinophagaceae</taxon>
        <taxon>Parafilimonas</taxon>
    </lineage>
</organism>
<evidence type="ECO:0000256" key="3">
    <source>
        <dbReference type="ARBA" id="ARBA00004824"/>
    </source>
</evidence>
<dbReference type="EC" id="2.6.1.42" evidence="7"/>
<dbReference type="Proteomes" id="UP000199031">
    <property type="component" value="Unassembled WGS sequence"/>
</dbReference>
<dbReference type="Gene3D" id="3.30.470.10">
    <property type="match status" value="1"/>
</dbReference>
<comment type="function">
    <text evidence="2">Acts on leucine, isoleucine and valine.</text>
</comment>
<dbReference type="InterPro" id="IPR043132">
    <property type="entry name" value="BCAT-like_C"/>
</dbReference>
<dbReference type="RefSeq" id="WP_090657167.1">
    <property type="nucleotide sequence ID" value="NZ_FOXQ01000004.1"/>
</dbReference>
<evidence type="ECO:0000256" key="13">
    <source>
        <dbReference type="ARBA" id="ARBA00048212"/>
    </source>
</evidence>
<dbReference type="CDD" id="cd01557">
    <property type="entry name" value="BCAT_beta_family"/>
    <property type="match status" value="1"/>
</dbReference>
<evidence type="ECO:0000256" key="9">
    <source>
        <dbReference type="ARBA" id="ARBA00022605"/>
    </source>
</evidence>